<dbReference type="KEGG" id="tva:4758512"/>
<protein>
    <submittedName>
        <fullName evidence="3">Uncharacterized protein</fullName>
    </submittedName>
</protein>
<feature type="domain" description="ATP adenylyltransferase C-terminal" evidence="1">
    <location>
        <begin position="183"/>
        <end position="282"/>
    </location>
</feature>
<accession>A2F326</accession>
<dbReference type="SUPFAM" id="SSF54197">
    <property type="entry name" value="HIT-like"/>
    <property type="match status" value="1"/>
</dbReference>
<name>A2F326_TRIV3</name>
<dbReference type="SMR" id="A2F326"/>
<evidence type="ECO:0000313" key="4">
    <source>
        <dbReference type="Proteomes" id="UP000001542"/>
    </source>
</evidence>
<dbReference type="InterPro" id="IPR009163">
    <property type="entry name" value="Ap4A_phos1/2"/>
</dbReference>
<keyword evidence="4" id="KW-1185">Reference proteome</keyword>
<reference evidence="3" key="1">
    <citation type="submission" date="2006-10" db="EMBL/GenBank/DDBJ databases">
        <authorList>
            <person name="Amadeo P."/>
            <person name="Zhao Q."/>
            <person name="Wortman J."/>
            <person name="Fraser-Liggett C."/>
            <person name="Carlton J."/>
        </authorList>
    </citation>
    <scope>NUCLEOTIDE SEQUENCE</scope>
    <source>
        <strain evidence="3">G3</strain>
    </source>
</reference>
<dbReference type="Proteomes" id="UP000001542">
    <property type="component" value="Unassembled WGS sequence"/>
</dbReference>
<gene>
    <name evidence="3" type="ORF">TVAG_189060</name>
</gene>
<evidence type="ECO:0000259" key="1">
    <source>
        <dbReference type="Pfam" id="PF09830"/>
    </source>
</evidence>
<sequence length="285" mass="32867">MIEIFRDRMSKSGLSLHDAILRNVKNGLRNGTSEFLFQENKEQKLCDLMKINVISHFYNPKKYIGPPPPPKQAESDPLSPPYNEKVNVIHLMGGPAHYIIPNKDLVKFGHIVISSDNPRDMQGEPLDDRDFACLADIFSEFDEHGIAYYNSGIESGCSQLHKHFQYIPYDEHPIVDAILQGRKIPFQIYKRQMEWFNFDSIKKAYTELLDEAKNGRYGKQMKAYNFVLTKKLALFVPRSRARSSFQIIINSLGICGHLFLWETSDSRILQYPMSTISEVCYPPIQ</sequence>
<reference evidence="3" key="2">
    <citation type="journal article" date="2007" name="Science">
        <title>Draft genome sequence of the sexually transmitted pathogen Trichomonas vaginalis.</title>
        <authorList>
            <person name="Carlton J.M."/>
            <person name="Hirt R.P."/>
            <person name="Silva J.C."/>
            <person name="Delcher A.L."/>
            <person name="Schatz M."/>
            <person name="Zhao Q."/>
            <person name="Wortman J.R."/>
            <person name="Bidwell S.L."/>
            <person name="Alsmark U.C.M."/>
            <person name="Besteiro S."/>
            <person name="Sicheritz-Ponten T."/>
            <person name="Noel C.J."/>
            <person name="Dacks J.B."/>
            <person name="Foster P.G."/>
            <person name="Simillion C."/>
            <person name="Van de Peer Y."/>
            <person name="Miranda-Saavedra D."/>
            <person name="Barton G.J."/>
            <person name="Westrop G.D."/>
            <person name="Mueller S."/>
            <person name="Dessi D."/>
            <person name="Fiori P.L."/>
            <person name="Ren Q."/>
            <person name="Paulsen I."/>
            <person name="Zhang H."/>
            <person name="Bastida-Corcuera F.D."/>
            <person name="Simoes-Barbosa A."/>
            <person name="Brown M.T."/>
            <person name="Hayes R.D."/>
            <person name="Mukherjee M."/>
            <person name="Okumura C.Y."/>
            <person name="Schneider R."/>
            <person name="Smith A.J."/>
            <person name="Vanacova S."/>
            <person name="Villalvazo M."/>
            <person name="Haas B.J."/>
            <person name="Pertea M."/>
            <person name="Feldblyum T.V."/>
            <person name="Utterback T.R."/>
            <person name="Shu C.L."/>
            <person name="Osoegawa K."/>
            <person name="de Jong P.J."/>
            <person name="Hrdy I."/>
            <person name="Horvathova L."/>
            <person name="Zubacova Z."/>
            <person name="Dolezal P."/>
            <person name="Malik S.B."/>
            <person name="Logsdon J.M. Jr."/>
            <person name="Henze K."/>
            <person name="Gupta A."/>
            <person name="Wang C.C."/>
            <person name="Dunne R.L."/>
            <person name="Upcroft J.A."/>
            <person name="Upcroft P."/>
            <person name="White O."/>
            <person name="Salzberg S.L."/>
            <person name="Tang P."/>
            <person name="Chiu C.-H."/>
            <person name="Lee Y.-S."/>
            <person name="Embley T.M."/>
            <person name="Coombs G.H."/>
            <person name="Mottram J.C."/>
            <person name="Tachezy J."/>
            <person name="Fraser-Liggett C.M."/>
            <person name="Johnson P.J."/>
        </authorList>
    </citation>
    <scope>NUCLEOTIDE SEQUENCE [LARGE SCALE GENOMIC DNA]</scope>
    <source>
        <strain evidence="3">G3</strain>
    </source>
</reference>
<dbReference type="GO" id="GO:0003877">
    <property type="term" value="F:ATP:ADP adenylyltransferase activity"/>
    <property type="evidence" value="ECO:0007669"/>
    <property type="project" value="InterPro"/>
</dbReference>
<dbReference type="Gene3D" id="3.30.428.70">
    <property type="match status" value="1"/>
</dbReference>
<dbReference type="GO" id="GO:0005524">
    <property type="term" value="F:ATP binding"/>
    <property type="evidence" value="ECO:0007669"/>
    <property type="project" value="InterPro"/>
</dbReference>
<organism evidence="3 4">
    <name type="scientific">Trichomonas vaginalis (strain ATCC PRA-98 / G3)</name>
    <dbReference type="NCBI Taxonomy" id="412133"/>
    <lineage>
        <taxon>Eukaryota</taxon>
        <taxon>Metamonada</taxon>
        <taxon>Parabasalia</taxon>
        <taxon>Trichomonadida</taxon>
        <taxon>Trichomonadidae</taxon>
        <taxon>Trichomonas</taxon>
    </lineage>
</organism>
<dbReference type="eggNOG" id="ENOG502SBSR">
    <property type="taxonomic scope" value="Eukaryota"/>
</dbReference>
<evidence type="ECO:0000313" key="3">
    <source>
        <dbReference type="EMBL" id="EAY00690.1"/>
    </source>
</evidence>
<dbReference type="InterPro" id="IPR043171">
    <property type="entry name" value="Ap4A_phos1/2-like"/>
</dbReference>
<dbReference type="STRING" id="5722.A2F326"/>
<dbReference type="Pfam" id="PF19327">
    <property type="entry name" value="Ap4A_phos_N"/>
    <property type="match status" value="1"/>
</dbReference>
<dbReference type="VEuPathDB" id="TrichDB:TVAGG3_0762230"/>
<dbReference type="Pfam" id="PF09830">
    <property type="entry name" value="ATP_transf"/>
    <property type="match status" value="1"/>
</dbReference>
<dbReference type="PANTHER" id="PTHR38420">
    <property type="entry name" value="AP-4-A PHOSPHORYLASE II"/>
    <property type="match status" value="1"/>
</dbReference>
<evidence type="ECO:0000259" key="2">
    <source>
        <dbReference type="Pfam" id="PF19327"/>
    </source>
</evidence>
<dbReference type="InterPro" id="IPR045759">
    <property type="entry name" value="Ap4A_phos1/2_N"/>
</dbReference>
<dbReference type="InParanoid" id="A2F326"/>
<dbReference type="InterPro" id="IPR019200">
    <property type="entry name" value="ATP_adenylylTrfase_C"/>
</dbReference>
<dbReference type="AlphaFoldDB" id="A2F326"/>
<dbReference type="OrthoDB" id="10267950at2759"/>
<dbReference type="VEuPathDB" id="TrichDB:TVAG_189060"/>
<dbReference type="InterPro" id="IPR036265">
    <property type="entry name" value="HIT-like_sf"/>
</dbReference>
<proteinExistence type="predicted"/>
<dbReference type="PANTHER" id="PTHR38420:SF1">
    <property type="entry name" value="PUTATIVE (AFU_ORTHOLOGUE AFUA_5G14690)-RELATED"/>
    <property type="match status" value="1"/>
</dbReference>
<dbReference type="EMBL" id="DS113592">
    <property type="protein sequence ID" value="EAY00690.1"/>
    <property type="molecule type" value="Genomic_DNA"/>
</dbReference>
<dbReference type="RefSeq" id="XP_001313619.1">
    <property type="nucleotide sequence ID" value="XM_001313618.1"/>
</dbReference>
<feature type="domain" description="Ap4A phosphorylase 1/2 N-terminal" evidence="2">
    <location>
        <begin position="73"/>
        <end position="171"/>
    </location>
</feature>
<dbReference type="GO" id="GO:0009117">
    <property type="term" value="P:nucleotide metabolic process"/>
    <property type="evidence" value="ECO:0007669"/>
    <property type="project" value="InterPro"/>
</dbReference>